<comment type="caution">
    <text evidence="2">The sequence shown here is derived from an EMBL/GenBank/DDBJ whole genome shotgun (WGS) entry which is preliminary data.</text>
</comment>
<dbReference type="InterPro" id="IPR052919">
    <property type="entry name" value="TA_system_RNase"/>
</dbReference>
<dbReference type="Pfam" id="PF01850">
    <property type="entry name" value="PIN"/>
    <property type="match status" value="1"/>
</dbReference>
<evidence type="ECO:0000313" key="2">
    <source>
        <dbReference type="EMBL" id="MYN39702.1"/>
    </source>
</evidence>
<dbReference type="PANTHER" id="PTHR36173:SF2">
    <property type="entry name" value="RIBONUCLEASE VAPC16"/>
    <property type="match status" value="1"/>
</dbReference>
<evidence type="ECO:0000313" key="3">
    <source>
        <dbReference type="Proteomes" id="UP000466332"/>
    </source>
</evidence>
<dbReference type="InterPro" id="IPR002716">
    <property type="entry name" value="PIN_dom"/>
</dbReference>
<keyword evidence="3" id="KW-1185">Reference proteome</keyword>
<protein>
    <submittedName>
        <fullName evidence="2">PIN domain-containing protein</fullName>
    </submittedName>
</protein>
<dbReference type="Proteomes" id="UP000466332">
    <property type="component" value="Unassembled WGS sequence"/>
</dbReference>
<dbReference type="CDD" id="cd09872">
    <property type="entry name" value="PIN_Sll0205-like"/>
    <property type="match status" value="1"/>
</dbReference>
<dbReference type="InterPro" id="IPR029060">
    <property type="entry name" value="PIN-like_dom_sf"/>
</dbReference>
<name>A0ABW9WF36_9BURK</name>
<dbReference type="PANTHER" id="PTHR36173">
    <property type="entry name" value="RIBONUCLEASE VAPC16-RELATED"/>
    <property type="match status" value="1"/>
</dbReference>
<dbReference type="Gene3D" id="3.40.50.1010">
    <property type="entry name" value="5'-nuclease"/>
    <property type="match status" value="1"/>
</dbReference>
<organism evidence="2 3">
    <name type="scientific">Duganella margarita</name>
    <dbReference type="NCBI Taxonomy" id="2692170"/>
    <lineage>
        <taxon>Bacteria</taxon>
        <taxon>Pseudomonadati</taxon>
        <taxon>Pseudomonadota</taxon>
        <taxon>Betaproteobacteria</taxon>
        <taxon>Burkholderiales</taxon>
        <taxon>Oxalobacteraceae</taxon>
        <taxon>Telluria group</taxon>
        <taxon>Duganella</taxon>
    </lineage>
</organism>
<dbReference type="InterPro" id="IPR041705">
    <property type="entry name" value="PIN_Sll0205"/>
</dbReference>
<reference evidence="2 3" key="1">
    <citation type="submission" date="2019-12" db="EMBL/GenBank/DDBJ databases">
        <title>Novel species isolated from a subtropical stream in China.</title>
        <authorList>
            <person name="Lu H."/>
        </authorList>
    </citation>
    <scope>NUCLEOTIDE SEQUENCE [LARGE SCALE GENOMIC DNA]</scope>
    <source>
        <strain evidence="2 3">FT109W</strain>
    </source>
</reference>
<feature type="domain" description="PIN" evidence="1">
    <location>
        <begin position="4"/>
        <end position="121"/>
    </location>
</feature>
<dbReference type="RefSeq" id="WP_161044779.1">
    <property type="nucleotide sequence ID" value="NZ_WWCS01000005.1"/>
</dbReference>
<evidence type="ECO:0000259" key="1">
    <source>
        <dbReference type="Pfam" id="PF01850"/>
    </source>
</evidence>
<dbReference type="SUPFAM" id="SSF88723">
    <property type="entry name" value="PIN domain-like"/>
    <property type="match status" value="1"/>
</dbReference>
<accession>A0ABW9WF36</accession>
<gene>
    <name evidence="2" type="ORF">GTP55_09990</name>
</gene>
<dbReference type="EMBL" id="WWCS01000005">
    <property type="protein sequence ID" value="MYN39702.1"/>
    <property type="molecule type" value="Genomic_DNA"/>
</dbReference>
<sequence>MKLLLDTHLLLWAAGQPERLPPAAHALLDDANNELLFSAASLSEITIKRGLGRNDFLVDPRRLRRGLLDNGYRELPVSSEHAVTIDSLPSIHKDPFDRILVAQAIIEGVALLTSDPVVAQYPGPVQSV</sequence>
<proteinExistence type="predicted"/>